<keyword evidence="4 6" id="KW-0573">Peptidoglycan synthesis</keyword>
<keyword evidence="3 6" id="KW-0133">Cell shape</keyword>
<feature type="compositionally biased region" description="Basic and acidic residues" evidence="7">
    <location>
        <begin position="1"/>
        <end position="18"/>
    </location>
</feature>
<dbReference type="GO" id="GO:0008360">
    <property type="term" value="P:regulation of cell shape"/>
    <property type="evidence" value="ECO:0007669"/>
    <property type="project" value="UniProtKB-UniRule"/>
</dbReference>
<proteinExistence type="predicted"/>
<dbReference type="GO" id="GO:0071555">
    <property type="term" value="P:cell wall organization"/>
    <property type="evidence" value="ECO:0007669"/>
    <property type="project" value="UniProtKB-UniRule"/>
</dbReference>
<keyword evidence="5 6" id="KW-0961">Cell wall biogenesis/degradation</keyword>
<keyword evidence="8" id="KW-0472">Membrane</keyword>
<feature type="domain" description="L,D-TPase catalytic" evidence="9">
    <location>
        <begin position="382"/>
        <end position="498"/>
    </location>
</feature>
<evidence type="ECO:0000256" key="6">
    <source>
        <dbReference type="PROSITE-ProRule" id="PRU01373"/>
    </source>
</evidence>
<comment type="caution">
    <text evidence="10">The sequence shown here is derived from an EMBL/GenBank/DDBJ whole genome shotgun (WGS) entry which is preliminary data.</text>
</comment>
<dbReference type="InterPro" id="IPR038063">
    <property type="entry name" value="Transpep_catalytic_dom"/>
</dbReference>
<evidence type="ECO:0000313" key="11">
    <source>
        <dbReference type="Proteomes" id="UP000037737"/>
    </source>
</evidence>
<feature type="active site" description="Proton donor/acceptor" evidence="6">
    <location>
        <position position="458"/>
    </location>
</feature>
<feature type="active site" description="Nucleophile" evidence="6">
    <location>
        <position position="474"/>
    </location>
</feature>
<feature type="region of interest" description="Disordered" evidence="7">
    <location>
        <begin position="1"/>
        <end position="45"/>
    </location>
</feature>
<name>A0A0N0RRC4_9MICO</name>
<dbReference type="CDD" id="cd16913">
    <property type="entry name" value="YkuD_like"/>
    <property type="match status" value="1"/>
</dbReference>
<dbReference type="EMBL" id="LAVO01000012">
    <property type="protein sequence ID" value="KOS10245.1"/>
    <property type="molecule type" value="Genomic_DNA"/>
</dbReference>
<dbReference type="PANTHER" id="PTHR30582:SF2">
    <property type="entry name" value="L,D-TRANSPEPTIDASE YCIB-RELATED"/>
    <property type="match status" value="1"/>
</dbReference>
<dbReference type="InterPro" id="IPR005490">
    <property type="entry name" value="LD_TPept_cat_dom"/>
</dbReference>
<dbReference type="PANTHER" id="PTHR30582">
    <property type="entry name" value="L,D-TRANSPEPTIDASE"/>
    <property type="match status" value="1"/>
</dbReference>
<dbReference type="OrthoDB" id="3176960at2"/>
<dbReference type="Pfam" id="PF03734">
    <property type="entry name" value="YkuD"/>
    <property type="match status" value="1"/>
</dbReference>
<dbReference type="GO" id="GO:0016740">
    <property type="term" value="F:transferase activity"/>
    <property type="evidence" value="ECO:0007669"/>
    <property type="project" value="UniProtKB-KW"/>
</dbReference>
<dbReference type="UniPathway" id="UPA00219"/>
<evidence type="ECO:0000313" key="10">
    <source>
        <dbReference type="EMBL" id="KOS10245.1"/>
    </source>
</evidence>
<keyword evidence="2" id="KW-0808">Transferase</keyword>
<dbReference type="GO" id="GO:0005576">
    <property type="term" value="C:extracellular region"/>
    <property type="evidence" value="ECO:0007669"/>
    <property type="project" value="TreeGrafter"/>
</dbReference>
<keyword evidence="8" id="KW-0812">Transmembrane</keyword>
<dbReference type="GO" id="GO:0018104">
    <property type="term" value="P:peptidoglycan-protein cross-linking"/>
    <property type="evidence" value="ECO:0007669"/>
    <property type="project" value="TreeGrafter"/>
</dbReference>
<gene>
    <name evidence="10" type="ORF">XI38_11560</name>
</gene>
<dbReference type="PROSITE" id="PS52029">
    <property type="entry name" value="LD_TPASE"/>
    <property type="match status" value="1"/>
</dbReference>
<evidence type="ECO:0000256" key="2">
    <source>
        <dbReference type="ARBA" id="ARBA00022679"/>
    </source>
</evidence>
<accession>A0A0N0RRC4</accession>
<dbReference type="SUPFAM" id="SSF141523">
    <property type="entry name" value="L,D-transpeptidase catalytic domain-like"/>
    <property type="match status" value="1"/>
</dbReference>
<evidence type="ECO:0000256" key="5">
    <source>
        <dbReference type="ARBA" id="ARBA00023316"/>
    </source>
</evidence>
<keyword evidence="11" id="KW-1185">Reference proteome</keyword>
<comment type="pathway">
    <text evidence="1 6">Cell wall biogenesis; peptidoglycan biosynthesis.</text>
</comment>
<dbReference type="Gene3D" id="2.40.440.10">
    <property type="entry name" value="L,D-transpeptidase catalytic domain-like"/>
    <property type="match status" value="1"/>
</dbReference>
<dbReference type="AlphaFoldDB" id="A0A0N0RRC4"/>
<protein>
    <recommendedName>
        <fullName evidence="9">L,D-TPase catalytic domain-containing protein</fullName>
    </recommendedName>
</protein>
<dbReference type="PATRIC" id="fig|84292.3.peg.2349"/>
<evidence type="ECO:0000259" key="9">
    <source>
        <dbReference type="PROSITE" id="PS52029"/>
    </source>
</evidence>
<dbReference type="Proteomes" id="UP000037737">
    <property type="component" value="Unassembled WGS sequence"/>
</dbReference>
<keyword evidence="8" id="KW-1133">Transmembrane helix</keyword>
<sequence length="499" mass="51494">MTDLTTRTEADDSVDRVASDQTEPIDDRPSTPPADGSGGDADAPVYAWAPAEPAPRKRRTGLWIGVGAAVAAVGLVVSSIFLVAPGAAVGGVGVGLHTPGAAVDAVNQRLAETTVVLTGAGGDVEVTGADLGASVDAAALVDAAYSASPAWNPTAWFPASVDAPVEIDPIAATAALREAVPELYTDPVEATLAFDAGSTSYVTTPSAEGAGIDVETVRVALQDAFAAGETSVDVEAVTAPVDAITTTAAADEVAARLNGILDTAGFYVGEERVVPVDRAVAASWLTVTPDDSGSFAISADAAAIEGMIGGLPEAVNRAAVDARVITNSRGDVLREEIAGVTGRELGDTTGIAEDYAAQLAAGEGAFALPVTETEFATTAIARTIEVNLSSQMTYMFENGEVVRSFPISSGLPGTPTPTGRFEVFAHVSMQDMGCFEGAEYCTENVPWVVYFSPDIAFHGTYWHNNFGQQMSHGCVNLPVATAKYLFDWTPTGTEVWVHY</sequence>
<evidence type="ECO:0000256" key="1">
    <source>
        <dbReference type="ARBA" id="ARBA00004752"/>
    </source>
</evidence>
<organism evidence="10 11">
    <name type="scientific">Microbacterium aurantiacum</name>
    <dbReference type="NCBI Taxonomy" id="162393"/>
    <lineage>
        <taxon>Bacteria</taxon>
        <taxon>Bacillati</taxon>
        <taxon>Actinomycetota</taxon>
        <taxon>Actinomycetes</taxon>
        <taxon>Micrococcales</taxon>
        <taxon>Microbacteriaceae</taxon>
        <taxon>Microbacterium</taxon>
    </lineage>
</organism>
<evidence type="ECO:0000256" key="4">
    <source>
        <dbReference type="ARBA" id="ARBA00022984"/>
    </source>
</evidence>
<feature type="transmembrane region" description="Helical" evidence="8">
    <location>
        <begin position="62"/>
        <end position="84"/>
    </location>
</feature>
<evidence type="ECO:0000256" key="3">
    <source>
        <dbReference type="ARBA" id="ARBA00022960"/>
    </source>
</evidence>
<dbReference type="KEGG" id="mcw:A8L33_06930"/>
<dbReference type="InterPro" id="IPR050979">
    <property type="entry name" value="LD-transpeptidase"/>
</dbReference>
<evidence type="ECO:0000256" key="8">
    <source>
        <dbReference type="SAM" id="Phobius"/>
    </source>
</evidence>
<evidence type="ECO:0000256" key="7">
    <source>
        <dbReference type="SAM" id="MobiDB-lite"/>
    </source>
</evidence>
<reference evidence="10" key="1">
    <citation type="submission" date="2015-04" db="EMBL/GenBank/DDBJ databases">
        <title>Complete genome sequence of Microbacterium chocolatum SIT 101, a bacterium enantioselectively hydrolyzing mesomeric diesters.</title>
        <authorList>
            <person name="Li X."/>
            <person name="Xu Y."/>
        </authorList>
    </citation>
    <scope>NUCLEOTIDE SEQUENCE [LARGE SCALE GENOMIC DNA]</scope>
    <source>
        <strain evidence="10">SIT 101</strain>
    </source>
</reference>
<dbReference type="GO" id="GO:0071972">
    <property type="term" value="F:peptidoglycan L,D-transpeptidase activity"/>
    <property type="evidence" value="ECO:0007669"/>
    <property type="project" value="TreeGrafter"/>
</dbReference>